<sequence>MRAKPSPESGPQAKARPKSSRSPAHSPIAFPPTPPVSSPSKLRPDQVESCLVVPELQPSSFDQTSLALLELLPTLPELRSSEFRLDQVLGRLDGPRDGYKIGRVPEWLSNLVSCISTQVIHGLDTTQPWAAPKGMQYSALLKMNSMNMMFVIKPWEGGNTKYHEGAKTPTLALEGIG</sequence>
<evidence type="ECO:0000313" key="2">
    <source>
        <dbReference type="EMBL" id="PKI59749.1"/>
    </source>
</evidence>
<reference evidence="2 3" key="1">
    <citation type="submission" date="2017-11" db="EMBL/GenBank/DDBJ databases">
        <title>De-novo sequencing of pomegranate (Punica granatum L.) genome.</title>
        <authorList>
            <person name="Akparov Z."/>
            <person name="Amiraslanov A."/>
            <person name="Hajiyeva S."/>
            <person name="Abbasov M."/>
            <person name="Kaur K."/>
            <person name="Hamwieh A."/>
            <person name="Solovyev V."/>
            <person name="Salamov A."/>
            <person name="Braich B."/>
            <person name="Kosarev P."/>
            <person name="Mahmoud A."/>
            <person name="Hajiyev E."/>
            <person name="Babayeva S."/>
            <person name="Izzatullayeva V."/>
            <person name="Mammadov A."/>
            <person name="Mammadov A."/>
            <person name="Sharifova S."/>
            <person name="Ojaghi J."/>
            <person name="Eynullazada K."/>
            <person name="Bayramov B."/>
            <person name="Abdulazimova A."/>
            <person name="Shahmuradov I."/>
        </authorList>
    </citation>
    <scope>NUCLEOTIDE SEQUENCE [LARGE SCALE GENOMIC DNA]</scope>
    <source>
        <strain evidence="3">cv. AG2017</strain>
        <tissue evidence="2">Leaf</tissue>
    </source>
</reference>
<proteinExistence type="predicted"/>
<evidence type="ECO:0000313" key="3">
    <source>
        <dbReference type="Proteomes" id="UP000233551"/>
    </source>
</evidence>
<accession>A0A2I0JTW5</accession>
<name>A0A2I0JTW5_PUNGR</name>
<gene>
    <name evidence="2" type="ORF">CRG98_019852</name>
</gene>
<organism evidence="2 3">
    <name type="scientific">Punica granatum</name>
    <name type="common">Pomegranate</name>
    <dbReference type="NCBI Taxonomy" id="22663"/>
    <lineage>
        <taxon>Eukaryota</taxon>
        <taxon>Viridiplantae</taxon>
        <taxon>Streptophyta</taxon>
        <taxon>Embryophyta</taxon>
        <taxon>Tracheophyta</taxon>
        <taxon>Spermatophyta</taxon>
        <taxon>Magnoliopsida</taxon>
        <taxon>eudicotyledons</taxon>
        <taxon>Gunneridae</taxon>
        <taxon>Pentapetalae</taxon>
        <taxon>rosids</taxon>
        <taxon>malvids</taxon>
        <taxon>Myrtales</taxon>
        <taxon>Lythraceae</taxon>
        <taxon>Punica</taxon>
    </lineage>
</organism>
<dbReference type="EMBL" id="PGOL01001240">
    <property type="protein sequence ID" value="PKI59749.1"/>
    <property type="molecule type" value="Genomic_DNA"/>
</dbReference>
<feature type="region of interest" description="Disordered" evidence="1">
    <location>
        <begin position="1"/>
        <end position="44"/>
    </location>
</feature>
<keyword evidence="3" id="KW-1185">Reference proteome</keyword>
<protein>
    <submittedName>
        <fullName evidence="2">Uncharacterized protein</fullName>
    </submittedName>
</protein>
<dbReference type="Proteomes" id="UP000233551">
    <property type="component" value="Unassembled WGS sequence"/>
</dbReference>
<dbReference type="AlphaFoldDB" id="A0A2I0JTW5"/>
<evidence type="ECO:0000256" key="1">
    <source>
        <dbReference type="SAM" id="MobiDB-lite"/>
    </source>
</evidence>
<comment type="caution">
    <text evidence="2">The sequence shown here is derived from an EMBL/GenBank/DDBJ whole genome shotgun (WGS) entry which is preliminary data.</text>
</comment>